<dbReference type="Proteomes" id="UP000029714">
    <property type="component" value="Unassembled WGS sequence"/>
</dbReference>
<dbReference type="InterPro" id="IPR005719">
    <property type="entry name" value="Dihydroorotate_DH_2"/>
</dbReference>
<dbReference type="SUPFAM" id="SSF51395">
    <property type="entry name" value="FMN-linked oxidoreductases"/>
    <property type="match status" value="1"/>
</dbReference>
<gene>
    <name evidence="17" type="primary">pyrD</name>
    <name evidence="16" type="ORF">DCO61_09755</name>
    <name evidence="17" type="ORF">LS64_002415</name>
</gene>
<evidence type="ECO:0000256" key="9">
    <source>
        <dbReference type="ARBA" id="ARBA00022643"/>
    </source>
</evidence>
<evidence type="ECO:0000256" key="7">
    <source>
        <dbReference type="ARBA" id="ARBA00018366"/>
    </source>
</evidence>
<evidence type="ECO:0000256" key="13">
    <source>
        <dbReference type="ARBA" id="ARBA00048639"/>
    </source>
</evidence>
<feature type="domain" description="Dihydroorotate dehydrogenase catalytic" evidence="15">
    <location>
        <begin position="51"/>
        <end position="337"/>
    </location>
</feature>
<protein>
    <recommendedName>
        <fullName evidence="7 14">Dihydroorotate dehydrogenase (quinone)</fullName>
        <ecNumber evidence="6 14">1.3.5.2</ecNumber>
    </recommendedName>
</protein>
<reference evidence="16 19" key="4">
    <citation type="submission" date="2019-12" db="EMBL/GenBank/DDBJ databases">
        <title>Multi-Generational Helicobacter saguini Isolates.</title>
        <authorList>
            <person name="Mannion A."/>
            <person name="Shen Z."/>
            <person name="Fox J.G."/>
        </authorList>
    </citation>
    <scope>NUCLEOTIDE SEQUENCE [LARGE SCALE GENOMIC DNA]</scope>
    <source>
        <strain evidence="16">16-048</strain>
        <strain evidence="19">16-048 (F4)</strain>
    </source>
</reference>
<dbReference type="EC" id="1.3.5.2" evidence="6 14"/>
<dbReference type="EMBL" id="JRMP02000003">
    <property type="protein sequence ID" value="TLD95238.1"/>
    <property type="molecule type" value="Genomic_DNA"/>
</dbReference>
<dbReference type="EMBL" id="QBIU01000002">
    <property type="protein sequence ID" value="MWV70277.1"/>
    <property type="molecule type" value="Genomic_DNA"/>
</dbReference>
<dbReference type="RefSeq" id="WP_034573101.1">
    <property type="nucleotide sequence ID" value="NZ_JRMP02000003.1"/>
</dbReference>
<comment type="subcellular location">
    <subcellularLocation>
        <location evidence="3">Membrane</location>
    </subcellularLocation>
</comment>
<keyword evidence="12" id="KW-0472">Membrane</keyword>
<evidence type="ECO:0000259" key="15">
    <source>
        <dbReference type="Pfam" id="PF01180"/>
    </source>
</evidence>
<evidence type="ECO:0000313" key="16">
    <source>
        <dbReference type="EMBL" id="MWV70277.1"/>
    </source>
</evidence>
<dbReference type="Pfam" id="PF01180">
    <property type="entry name" value="DHO_dh"/>
    <property type="match status" value="1"/>
</dbReference>
<evidence type="ECO:0000313" key="17">
    <source>
        <dbReference type="EMBL" id="TLD95238.1"/>
    </source>
</evidence>
<evidence type="ECO:0000256" key="10">
    <source>
        <dbReference type="ARBA" id="ARBA00022975"/>
    </source>
</evidence>
<accession>A0A347VQ53</accession>
<dbReference type="NCBIfam" id="TIGR01036">
    <property type="entry name" value="pyrD_sub2"/>
    <property type="match status" value="1"/>
</dbReference>
<sequence>MNLYKQIAPLLYKMDAESAHEIAVKMMKIPQNFPLIESSIAKNHCVINETLSQNINGLRFYNPLGLASGFDKNAELVRPLSAMGFGFLELGSVTQMAQAGNPKPRIFRHIKENSLQNAMGFNNIGARGMLANLKNCYPFVVPLGINIGKNKLVAQVDSLTNYELSLQTLEGFGDYFVFNLSSPNTPNLRDLQNVEFVSELLKMAKNNTQKPLFIKISPDMEVDSMLAVVESAINSGASGIVATNTTIDYGVVATPNVRDGVPFGGISGAALREKSREVLRILGQHFFGKITLISVGGISSSDDVWERLKLGASLVQLFTALIYEGPSLIKKINKELAIKCKKEGVKNISEIVGSGIVKNL</sequence>
<evidence type="ECO:0000256" key="11">
    <source>
        <dbReference type="ARBA" id="ARBA00023002"/>
    </source>
</evidence>
<keyword evidence="11 17" id="KW-0560">Oxidoreductase</keyword>
<dbReference type="InterPro" id="IPR013785">
    <property type="entry name" value="Aldolase_TIM"/>
</dbReference>
<name>A0A347VQ53_9HELI</name>
<comment type="pathway">
    <text evidence="4">Pyrimidine metabolism; UMP biosynthesis via de novo pathway; orotate from (S)-dihydroorotate (quinone route): step 1/1.</text>
</comment>
<evidence type="ECO:0000256" key="5">
    <source>
        <dbReference type="ARBA" id="ARBA00005359"/>
    </source>
</evidence>
<dbReference type="InterPro" id="IPR001295">
    <property type="entry name" value="Dihydroorotate_DH_CS"/>
</dbReference>
<dbReference type="GO" id="GO:0006207">
    <property type="term" value="P:'de novo' pyrimidine nucleobase biosynthetic process"/>
    <property type="evidence" value="ECO:0007669"/>
    <property type="project" value="UniProtKB-UniRule"/>
</dbReference>
<dbReference type="Proteomes" id="UP000477070">
    <property type="component" value="Unassembled WGS sequence"/>
</dbReference>
<evidence type="ECO:0000256" key="2">
    <source>
        <dbReference type="ARBA" id="ARBA00003125"/>
    </source>
</evidence>
<keyword evidence="8" id="KW-0285">Flavoprotein</keyword>
<comment type="catalytic activity">
    <reaction evidence="13">
        <text>(S)-dihydroorotate + a quinone = orotate + a quinol</text>
        <dbReference type="Rhea" id="RHEA:30187"/>
        <dbReference type="ChEBI" id="CHEBI:24646"/>
        <dbReference type="ChEBI" id="CHEBI:30839"/>
        <dbReference type="ChEBI" id="CHEBI:30864"/>
        <dbReference type="ChEBI" id="CHEBI:132124"/>
        <dbReference type="EC" id="1.3.5.2"/>
    </reaction>
</comment>
<evidence type="ECO:0000256" key="8">
    <source>
        <dbReference type="ARBA" id="ARBA00022630"/>
    </source>
</evidence>
<evidence type="ECO:0000256" key="6">
    <source>
        <dbReference type="ARBA" id="ARBA00012791"/>
    </source>
</evidence>
<comment type="similarity">
    <text evidence="5">Belongs to the dihydroorotate dehydrogenase family. Type 2 subfamily.</text>
</comment>
<dbReference type="GO" id="GO:0005886">
    <property type="term" value="C:plasma membrane"/>
    <property type="evidence" value="ECO:0007669"/>
    <property type="project" value="TreeGrafter"/>
</dbReference>
<evidence type="ECO:0000313" key="19">
    <source>
        <dbReference type="Proteomes" id="UP000477070"/>
    </source>
</evidence>
<dbReference type="STRING" id="1548018.LS64_11160"/>
<evidence type="ECO:0000256" key="14">
    <source>
        <dbReference type="NCBIfam" id="TIGR01036"/>
    </source>
</evidence>
<dbReference type="AlphaFoldDB" id="A0A347VQ53"/>
<dbReference type="OrthoDB" id="9802377at2"/>
<dbReference type="CDD" id="cd04738">
    <property type="entry name" value="DHOD_2_like"/>
    <property type="match status" value="1"/>
</dbReference>
<dbReference type="InterPro" id="IPR005720">
    <property type="entry name" value="Dihydroorotate_DH_cat"/>
</dbReference>
<comment type="caution">
    <text evidence="17">The sequence shown here is derived from an EMBL/GenBank/DDBJ whole genome shotgun (WGS) entry which is preliminary data.</text>
</comment>
<reference evidence="17" key="3">
    <citation type="submission" date="2018-04" db="EMBL/GenBank/DDBJ databases">
        <authorList>
            <person name="Sheh A."/>
            <person name="Shen Z."/>
            <person name="Mannion A.J."/>
            <person name="Fox J.G."/>
        </authorList>
    </citation>
    <scope>NUCLEOTIDE SEQUENCE</scope>
    <source>
        <strain evidence="17">MIT 97-6194</strain>
    </source>
</reference>
<dbReference type="PROSITE" id="PS00911">
    <property type="entry name" value="DHODEHASE_1"/>
    <property type="match status" value="1"/>
</dbReference>
<evidence type="ECO:0000256" key="12">
    <source>
        <dbReference type="ARBA" id="ARBA00023136"/>
    </source>
</evidence>
<dbReference type="PANTHER" id="PTHR48109">
    <property type="entry name" value="DIHYDROOROTATE DEHYDROGENASE (QUINONE), MITOCHONDRIAL-RELATED"/>
    <property type="match status" value="1"/>
</dbReference>
<dbReference type="GO" id="GO:0005737">
    <property type="term" value="C:cytoplasm"/>
    <property type="evidence" value="ECO:0007669"/>
    <property type="project" value="InterPro"/>
</dbReference>
<comment type="function">
    <text evidence="2">Catalyzes the conversion of dihydroorotate to orotate with quinone as electron acceptor.</text>
</comment>
<dbReference type="GO" id="GO:0106430">
    <property type="term" value="F:dihydroorotate dehydrogenase (quinone) activity"/>
    <property type="evidence" value="ECO:0007669"/>
    <property type="project" value="UniProtKB-EC"/>
</dbReference>
<dbReference type="GO" id="GO:0044205">
    <property type="term" value="P:'de novo' UMP biosynthetic process"/>
    <property type="evidence" value="ECO:0007669"/>
    <property type="project" value="UniProtKB-UniPathway"/>
</dbReference>
<keyword evidence="9" id="KW-0288">FMN</keyword>
<reference evidence="17 18" key="2">
    <citation type="journal article" date="2016" name="Infect. Immun.">
        <title>Helicobacter saguini, a Novel Helicobacter Isolated from Cotton-Top Tamarins with Ulcerative Colitis, Has Proinflammatory Properties and Induces Typhlocolitis and Dysplasia in Gnotobiotic IL-10-/- Mice.</title>
        <authorList>
            <person name="Shen Z."/>
            <person name="Mannion A."/>
            <person name="Whary M.T."/>
            <person name="Muthupalani S."/>
            <person name="Sheh A."/>
            <person name="Feng Y."/>
            <person name="Gong G."/>
            <person name="Vandamme P."/>
            <person name="Holcombe H.R."/>
            <person name="Paster B.J."/>
            <person name="Fox J.G."/>
        </authorList>
    </citation>
    <scope>NUCLEOTIDE SEQUENCE [LARGE SCALE GENOMIC DNA]</scope>
    <source>
        <strain evidence="17 18">MIT 97-6194</strain>
    </source>
</reference>
<keyword evidence="18" id="KW-1185">Reference proteome</keyword>
<keyword evidence="10" id="KW-0665">Pyrimidine biosynthesis</keyword>
<reference evidence="17 18" key="1">
    <citation type="journal article" date="2014" name="Genome Announc.">
        <title>Draft genome sequences of eight enterohepatic helicobacter species isolated from both laboratory and wild rodents.</title>
        <authorList>
            <person name="Sheh A."/>
            <person name="Shen Z."/>
            <person name="Fox J.G."/>
        </authorList>
    </citation>
    <scope>NUCLEOTIDE SEQUENCE [LARGE SCALE GENOMIC DNA]</scope>
    <source>
        <strain evidence="17 18">MIT 97-6194</strain>
    </source>
</reference>
<evidence type="ECO:0000256" key="1">
    <source>
        <dbReference type="ARBA" id="ARBA00001917"/>
    </source>
</evidence>
<dbReference type="NCBIfam" id="NF003652">
    <property type="entry name" value="PRK05286.2-5"/>
    <property type="match status" value="1"/>
</dbReference>
<proteinExistence type="inferred from homology"/>
<evidence type="ECO:0000256" key="3">
    <source>
        <dbReference type="ARBA" id="ARBA00004370"/>
    </source>
</evidence>
<dbReference type="Gene3D" id="3.20.20.70">
    <property type="entry name" value="Aldolase class I"/>
    <property type="match status" value="1"/>
</dbReference>
<dbReference type="PANTHER" id="PTHR48109:SF4">
    <property type="entry name" value="DIHYDROOROTATE DEHYDROGENASE (QUINONE), MITOCHONDRIAL"/>
    <property type="match status" value="1"/>
</dbReference>
<organism evidence="17 18">
    <name type="scientific">Helicobacter saguini</name>
    <dbReference type="NCBI Taxonomy" id="1548018"/>
    <lineage>
        <taxon>Bacteria</taxon>
        <taxon>Pseudomonadati</taxon>
        <taxon>Campylobacterota</taxon>
        <taxon>Epsilonproteobacteria</taxon>
        <taxon>Campylobacterales</taxon>
        <taxon>Helicobacteraceae</taxon>
        <taxon>Helicobacter</taxon>
    </lineage>
</organism>
<evidence type="ECO:0000256" key="4">
    <source>
        <dbReference type="ARBA" id="ARBA00005161"/>
    </source>
</evidence>
<dbReference type="InterPro" id="IPR050074">
    <property type="entry name" value="DHO_dehydrogenase"/>
</dbReference>
<evidence type="ECO:0000313" key="18">
    <source>
        <dbReference type="Proteomes" id="UP000029714"/>
    </source>
</evidence>
<comment type="cofactor">
    <cofactor evidence="1">
        <name>FMN</name>
        <dbReference type="ChEBI" id="CHEBI:58210"/>
    </cofactor>
</comment>
<dbReference type="UniPathway" id="UPA00070">
    <property type="reaction ID" value="UER00946"/>
</dbReference>